<dbReference type="GO" id="GO:0005524">
    <property type="term" value="F:ATP binding"/>
    <property type="evidence" value="ECO:0007669"/>
    <property type="project" value="UniProtKB-KW"/>
</dbReference>
<dbReference type="GO" id="GO:0005886">
    <property type="term" value="C:plasma membrane"/>
    <property type="evidence" value="ECO:0007669"/>
    <property type="project" value="TreeGrafter"/>
</dbReference>
<keyword evidence="7" id="KW-1133">Transmembrane helix</keyword>
<dbReference type="PRINTS" id="PR00344">
    <property type="entry name" value="BCTRLSENSOR"/>
</dbReference>
<dbReference type="SMART" id="SM00387">
    <property type="entry name" value="HATPase_c"/>
    <property type="match status" value="1"/>
</dbReference>
<evidence type="ECO:0000313" key="10">
    <source>
        <dbReference type="Proteomes" id="UP000199214"/>
    </source>
</evidence>
<dbReference type="SUPFAM" id="SSF47384">
    <property type="entry name" value="Homodimeric domain of signal transducing histidine kinase"/>
    <property type="match status" value="1"/>
</dbReference>
<dbReference type="CDD" id="cd00075">
    <property type="entry name" value="HATPase"/>
    <property type="match status" value="1"/>
</dbReference>
<dbReference type="PANTHER" id="PTHR44936">
    <property type="entry name" value="SENSOR PROTEIN CREC"/>
    <property type="match status" value="1"/>
</dbReference>
<dbReference type="Gene3D" id="1.10.287.130">
    <property type="match status" value="1"/>
</dbReference>
<proteinExistence type="predicted"/>
<dbReference type="PROSITE" id="PS50109">
    <property type="entry name" value="HIS_KIN"/>
    <property type="match status" value="1"/>
</dbReference>
<dbReference type="InterPro" id="IPR036890">
    <property type="entry name" value="HATPase_C_sf"/>
</dbReference>
<dbReference type="InterPro" id="IPR003594">
    <property type="entry name" value="HATPase_dom"/>
</dbReference>
<gene>
    <name evidence="9" type="ORF">SAMN05216382_2925</name>
</gene>
<dbReference type="InterPro" id="IPR036097">
    <property type="entry name" value="HisK_dim/P_sf"/>
</dbReference>
<feature type="transmembrane region" description="Helical" evidence="7">
    <location>
        <begin position="162"/>
        <end position="183"/>
    </location>
</feature>
<feature type="transmembrane region" description="Helical" evidence="7">
    <location>
        <begin position="107"/>
        <end position="124"/>
    </location>
</feature>
<evidence type="ECO:0000259" key="8">
    <source>
        <dbReference type="PROSITE" id="PS50109"/>
    </source>
</evidence>
<keyword evidence="3" id="KW-0808">Transferase</keyword>
<keyword evidence="10" id="KW-1185">Reference proteome</keyword>
<name>A0A1H7U4N6_9SPHN</name>
<dbReference type="InterPro" id="IPR050980">
    <property type="entry name" value="2C_sensor_his_kinase"/>
</dbReference>
<evidence type="ECO:0000256" key="7">
    <source>
        <dbReference type="SAM" id="Phobius"/>
    </source>
</evidence>
<keyword evidence="6" id="KW-0067">ATP-binding</keyword>
<dbReference type="EMBL" id="FNZZ01000006">
    <property type="protein sequence ID" value="SEL91754.1"/>
    <property type="molecule type" value="Genomic_DNA"/>
</dbReference>
<dbReference type="InterPro" id="IPR004358">
    <property type="entry name" value="Sig_transdc_His_kin-like_C"/>
</dbReference>
<feature type="transmembrane region" description="Helical" evidence="7">
    <location>
        <begin position="53"/>
        <end position="72"/>
    </location>
</feature>
<dbReference type="GO" id="GO:0000155">
    <property type="term" value="F:phosphorelay sensor kinase activity"/>
    <property type="evidence" value="ECO:0007669"/>
    <property type="project" value="InterPro"/>
</dbReference>
<feature type="transmembrane region" description="Helical" evidence="7">
    <location>
        <begin position="28"/>
        <end position="47"/>
    </location>
</feature>
<evidence type="ECO:0000256" key="3">
    <source>
        <dbReference type="ARBA" id="ARBA00022679"/>
    </source>
</evidence>
<evidence type="ECO:0000313" key="9">
    <source>
        <dbReference type="EMBL" id="SEL91754.1"/>
    </source>
</evidence>
<dbReference type="STRING" id="1855283.SAMN05216382_2925"/>
<evidence type="ECO:0000256" key="4">
    <source>
        <dbReference type="ARBA" id="ARBA00022741"/>
    </source>
</evidence>
<evidence type="ECO:0000256" key="5">
    <source>
        <dbReference type="ARBA" id="ARBA00022777"/>
    </source>
</evidence>
<protein>
    <recommendedName>
        <fullName evidence="2">histidine kinase</fullName>
        <ecNumber evidence="2">2.7.13.3</ecNumber>
    </recommendedName>
</protein>
<dbReference type="AlphaFoldDB" id="A0A1H7U4N6"/>
<reference evidence="10" key="1">
    <citation type="submission" date="2016-10" db="EMBL/GenBank/DDBJ databases">
        <authorList>
            <person name="Varghese N."/>
            <person name="Submissions S."/>
        </authorList>
    </citation>
    <scope>NUCLEOTIDE SEQUENCE [LARGE SCALE GENOMIC DNA]</scope>
    <source>
        <strain evidence="10">JS21-1</strain>
    </source>
</reference>
<evidence type="ECO:0000256" key="1">
    <source>
        <dbReference type="ARBA" id="ARBA00000085"/>
    </source>
</evidence>
<dbReference type="PANTHER" id="PTHR44936:SF10">
    <property type="entry name" value="SENSOR PROTEIN RSTB"/>
    <property type="match status" value="1"/>
</dbReference>
<dbReference type="Pfam" id="PF02518">
    <property type="entry name" value="HATPase_c"/>
    <property type="match status" value="1"/>
</dbReference>
<dbReference type="SUPFAM" id="SSF55874">
    <property type="entry name" value="ATPase domain of HSP90 chaperone/DNA topoisomerase II/histidine kinase"/>
    <property type="match status" value="1"/>
</dbReference>
<evidence type="ECO:0000256" key="2">
    <source>
        <dbReference type="ARBA" id="ARBA00012438"/>
    </source>
</evidence>
<evidence type="ECO:0000256" key="6">
    <source>
        <dbReference type="ARBA" id="ARBA00022840"/>
    </source>
</evidence>
<comment type="catalytic activity">
    <reaction evidence="1">
        <text>ATP + protein L-histidine = ADP + protein N-phospho-L-histidine.</text>
        <dbReference type="EC" id="2.7.13.3"/>
    </reaction>
</comment>
<feature type="transmembrane region" description="Helical" evidence="7">
    <location>
        <begin position="84"/>
        <end position="101"/>
    </location>
</feature>
<feature type="domain" description="Histidine kinase" evidence="8">
    <location>
        <begin position="219"/>
        <end position="423"/>
    </location>
</feature>
<keyword evidence="5 9" id="KW-0418">Kinase</keyword>
<dbReference type="Proteomes" id="UP000199214">
    <property type="component" value="Unassembled WGS sequence"/>
</dbReference>
<keyword evidence="7" id="KW-0472">Membrane</keyword>
<keyword evidence="7" id="KW-0812">Transmembrane</keyword>
<dbReference type="EC" id="2.7.13.3" evidence="2"/>
<keyword evidence="4" id="KW-0547">Nucleotide-binding</keyword>
<sequence length="432" mass="46604">MVRHHHAPPLDTSPDDALRRNFMLLVQLRWLAVGGQVATILAVRYLLGIALPVHTMLMTAMLLVVLNLLVLIAERRHTPTNLQLLAGLVVDVSCLTLQLFLSGGATNPFVTLFLLQVVLGAVLLEAWSSWLLVALTSFAFAFLTIIFHPVPLPGFYASRLSAPYLFASWFNFTLAAVLLVAFVTRIAHNLRDRDARLARLRQRAVEEEHIVRMGLLASGAAHELGTPLASLSVALGDWQREPAILAEPTLAAEVEDMRVEVARCKHILAGILFAAGEVTGEAPARTGLRRFIGDVLGSSTGSAAVSLDDRLDRDATIVTDRALAQALTNLLDNAAEAGATQIHVGVERDGDLLLIRVRDDGQGFPPSILANIGKPYLSSKDRRGAGLGLFLSTNVLRTLGGTLEARNLLNGGAEVTLQMPFAALLVDEEATR</sequence>
<organism evidence="9 10">
    <name type="scientific">Sphingomonas palmae</name>
    <dbReference type="NCBI Taxonomy" id="1855283"/>
    <lineage>
        <taxon>Bacteria</taxon>
        <taxon>Pseudomonadati</taxon>
        <taxon>Pseudomonadota</taxon>
        <taxon>Alphaproteobacteria</taxon>
        <taxon>Sphingomonadales</taxon>
        <taxon>Sphingomonadaceae</taxon>
        <taxon>Sphingomonas</taxon>
    </lineage>
</organism>
<accession>A0A1H7U4N6</accession>
<dbReference type="InterPro" id="IPR005467">
    <property type="entry name" value="His_kinase_dom"/>
</dbReference>
<dbReference type="Gene3D" id="3.30.565.10">
    <property type="entry name" value="Histidine kinase-like ATPase, C-terminal domain"/>
    <property type="match status" value="1"/>
</dbReference>
<feature type="transmembrane region" description="Helical" evidence="7">
    <location>
        <begin position="131"/>
        <end position="150"/>
    </location>
</feature>